<comment type="caution">
    <text evidence="2">The sequence shown here is derived from an EMBL/GenBank/DDBJ whole genome shotgun (WGS) entry which is preliminary data.</text>
</comment>
<dbReference type="PANTHER" id="PTHR43712">
    <property type="entry name" value="PUTATIVE (AFU_ORTHOLOGUE AFUA_4G14580)-RELATED"/>
    <property type="match status" value="1"/>
</dbReference>
<dbReference type="Proteomes" id="UP000236290">
    <property type="component" value="Unassembled WGS sequence"/>
</dbReference>
<evidence type="ECO:0000256" key="1">
    <source>
        <dbReference type="SAM" id="MobiDB-lite"/>
    </source>
</evidence>
<accession>A0A2K0TU58</accession>
<evidence type="ECO:0000313" key="2">
    <source>
        <dbReference type="EMBL" id="PNP49031.1"/>
    </source>
</evidence>
<reference evidence="2 3" key="1">
    <citation type="submission" date="2017-02" db="EMBL/GenBank/DDBJ databases">
        <title>Genomes of Trichoderma spp. with biocontrol activity.</title>
        <authorList>
            <person name="Gardiner D."/>
            <person name="Kazan K."/>
            <person name="Vos C."/>
            <person name="Harvey P."/>
        </authorList>
    </citation>
    <scope>NUCLEOTIDE SEQUENCE [LARGE SCALE GENOMIC DNA]</scope>
    <source>
        <strain evidence="2 3">Tr1</strain>
    </source>
</reference>
<proteinExistence type="predicted"/>
<dbReference type="PANTHER" id="PTHR43712:SF15">
    <property type="entry name" value="MONODICTYPHENONE CLUSTER TRANSCRIPTIONAL COACTIVATOR MDPA"/>
    <property type="match status" value="1"/>
</dbReference>
<feature type="compositionally biased region" description="Polar residues" evidence="1">
    <location>
        <begin position="322"/>
        <end position="334"/>
    </location>
</feature>
<name>A0A2K0TU58_TRIHA</name>
<protein>
    <recommendedName>
        <fullName evidence="4">O-methyltransferase domain-containing protein</fullName>
    </recommendedName>
</protein>
<dbReference type="Gene3D" id="1.10.10.10">
    <property type="entry name" value="Winged helix-like DNA-binding domain superfamily/Winged helix DNA-binding domain"/>
    <property type="match status" value="1"/>
</dbReference>
<dbReference type="EMBL" id="MTYI01000218">
    <property type="protein sequence ID" value="PNP49031.1"/>
    <property type="molecule type" value="Genomic_DNA"/>
</dbReference>
<evidence type="ECO:0000313" key="3">
    <source>
        <dbReference type="Proteomes" id="UP000236290"/>
    </source>
</evidence>
<evidence type="ECO:0008006" key="4">
    <source>
        <dbReference type="Google" id="ProtNLM"/>
    </source>
</evidence>
<dbReference type="OrthoDB" id="4887070at2759"/>
<dbReference type="AlphaFoldDB" id="A0A2K0TU58"/>
<dbReference type="InterPro" id="IPR036388">
    <property type="entry name" value="WH-like_DNA-bd_sf"/>
</dbReference>
<feature type="region of interest" description="Disordered" evidence="1">
    <location>
        <begin position="312"/>
        <end position="372"/>
    </location>
</feature>
<sequence>MDQDTVCRLKELSKQLEAAVQRLGEHAKSPGGFSFSGEFRADKESVDVRRERERAKACVLAVLADMKTLICEPRDFLQQLACQIEVLACIHWLSEFQILACIPASSPAVNDRQAGFKGGRNALGVPVESERAAMAIKDLSDLAGVPEALLTKIVRLTSTYGFLQEVQPGFVAHTRLSSQFLADHSLLDAATFLADSVAPAALHMVNGVPQGPRFGSHLFASVGVGVGAVPSPFFVARQERPKLNRQWIAYLRHAAGLCQAEEMAEMLARLNWANISNACIVEVNAASTDLAESLLDLCPMLNVIVQIPVDDSSPPAAPDSANRTYTFTPSSSSAKPPDISPTGISPTRRDSRATPNSSGSGGGNITVTHSLPGQPQTVTDAAVYILHLPAATALGESSALLSTQLQDHLDVLRGNGGLLLILTPRVLPQPGSDRSIEGIARARDLAMIQLAEGCEMEVAEFTDMINTTRDNIGRLVVMNSLRSRDGLLLALAVKYQTWDDTSLVSLE</sequence>
<organism evidence="2 3">
    <name type="scientific">Trichoderma harzianum</name>
    <name type="common">Hypocrea lixii</name>
    <dbReference type="NCBI Taxonomy" id="5544"/>
    <lineage>
        <taxon>Eukaryota</taxon>
        <taxon>Fungi</taxon>
        <taxon>Dikarya</taxon>
        <taxon>Ascomycota</taxon>
        <taxon>Pezizomycotina</taxon>
        <taxon>Sordariomycetes</taxon>
        <taxon>Hypocreomycetidae</taxon>
        <taxon>Hypocreales</taxon>
        <taxon>Hypocreaceae</taxon>
        <taxon>Trichoderma</taxon>
    </lineage>
</organism>
<gene>
    <name evidence="2" type="ORF">THARTR1_10213</name>
</gene>
<feature type="compositionally biased region" description="Low complexity" evidence="1">
    <location>
        <begin position="312"/>
        <end position="321"/>
    </location>
</feature>